<dbReference type="AlphaFoldDB" id="A0A9J6RMT0"/>
<comment type="caution">
    <text evidence="4">The sequence shown here is derived from an EMBL/GenBank/DDBJ whole genome shotgun (WGS) entry which is preliminary data.</text>
</comment>
<feature type="transmembrane region" description="Helical" evidence="3">
    <location>
        <begin position="104"/>
        <end position="122"/>
    </location>
</feature>
<keyword evidence="3" id="KW-0472">Membrane</keyword>
<dbReference type="Gene3D" id="1.25.40.10">
    <property type="entry name" value="Tetratricopeptide repeat domain"/>
    <property type="match status" value="1"/>
</dbReference>
<dbReference type="EMBL" id="JAPTGG010000007">
    <property type="protein sequence ID" value="MCZ0865496.1"/>
    <property type="molecule type" value="Genomic_DNA"/>
</dbReference>
<feature type="transmembrane region" description="Helical" evidence="3">
    <location>
        <begin position="385"/>
        <end position="402"/>
    </location>
</feature>
<feature type="transmembrane region" description="Helical" evidence="3">
    <location>
        <begin position="21"/>
        <end position="39"/>
    </location>
</feature>
<dbReference type="SUPFAM" id="SSF48452">
    <property type="entry name" value="TPR-like"/>
    <property type="match status" value="1"/>
</dbReference>
<accession>A0A9J6RMT0</accession>
<sequence>MDVKRLNVKTILVIRQQVLHYGLLLGLLLCSAAMLWPGISGPFLFDDESNIPKSFIQAFTFDELAAATWANTSGSLKRPVAALSFALSQYSSGPEPDGFKLHNILIHLCIGIVLFFTARRIFSALHFNHKQQQWAALLSAAFWLLHPLHISTVLYPVQRMAQLSTLFSLLAMYSYLRARQQPQQQGFWLFCVLPTSLLLALFSKENGALIPVFLLLLEALLFRFNKNNASKILQLSWYLFIATPLLLGAIYALSHPGLINYNNRSFTLVERCYTQLWVVAYYLKMIILPNINDMGIFHDDLKIIGSWSLALPAALIHIALAGSAIISLRKLPLISLGIAWFYCSHLIESTVLPLEMMFEHRNYLAVAGIAFIFAGCIVKLSHKKIFIVIAALFISHLALSSYERSSLWGNELSLYQANAANHPRSARSHVAYANQLLLRNEISLASRLLTRAAELNPTDAGPLLHLIKVSCFGPMSFSKDFYPHLLKHYSQHPLSAYGQQSLHQTSKLFVDGQCQSLDLNNFIQLLDTISGYADRRTAEILLIKARLASRSDMNTALSYYNKSYALAPDPRTLSEQAAMLIKAQRLDAAIAVVEKLLAIKNSLNPTRLREFNALFNWYNKQLETTAGDRP</sequence>
<dbReference type="PANTHER" id="PTHR44227:SF3">
    <property type="entry name" value="PROTEIN O-MANNOSYL-TRANSFERASE TMTC4"/>
    <property type="match status" value="1"/>
</dbReference>
<dbReference type="InterPro" id="IPR011990">
    <property type="entry name" value="TPR-like_helical_dom_sf"/>
</dbReference>
<feature type="transmembrane region" description="Helical" evidence="3">
    <location>
        <begin position="237"/>
        <end position="254"/>
    </location>
</feature>
<keyword evidence="2" id="KW-0802">TPR repeat</keyword>
<feature type="transmembrane region" description="Helical" evidence="3">
    <location>
        <begin position="362"/>
        <end position="378"/>
    </location>
</feature>
<dbReference type="RefSeq" id="WP_258331642.1">
    <property type="nucleotide sequence ID" value="NZ_JAPTGG010000007.1"/>
</dbReference>
<feature type="transmembrane region" description="Helical" evidence="3">
    <location>
        <begin position="208"/>
        <end position="225"/>
    </location>
</feature>
<organism evidence="4 5">
    <name type="scientific">Dasania phycosphaerae</name>
    <dbReference type="NCBI Taxonomy" id="2950436"/>
    <lineage>
        <taxon>Bacteria</taxon>
        <taxon>Pseudomonadati</taxon>
        <taxon>Pseudomonadota</taxon>
        <taxon>Gammaproteobacteria</taxon>
        <taxon>Cellvibrionales</taxon>
        <taxon>Spongiibacteraceae</taxon>
        <taxon>Dasania</taxon>
    </lineage>
</organism>
<dbReference type="PANTHER" id="PTHR44227">
    <property type="match status" value="1"/>
</dbReference>
<protein>
    <submittedName>
        <fullName evidence="4">Uncharacterized protein</fullName>
    </submittedName>
</protein>
<feature type="transmembrane region" description="Helical" evidence="3">
    <location>
        <begin position="274"/>
        <end position="291"/>
    </location>
</feature>
<evidence type="ECO:0000256" key="2">
    <source>
        <dbReference type="ARBA" id="ARBA00022803"/>
    </source>
</evidence>
<keyword evidence="1" id="KW-0677">Repeat</keyword>
<feature type="transmembrane region" description="Helical" evidence="3">
    <location>
        <begin position="185"/>
        <end position="202"/>
    </location>
</feature>
<gene>
    <name evidence="4" type="ORF">O0V09_09810</name>
</gene>
<keyword evidence="5" id="KW-1185">Reference proteome</keyword>
<evidence type="ECO:0000313" key="5">
    <source>
        <dbReference type="Proteomes" id="UP001069090"/>
    </source>
</evidence>
<reference evidence="4 5" key="1">
    <citation type="submission" date="2022-12" db="EMBL/GenBank/DDBJ databases">
        <title>Dasania phycosphaerae sp. nov., isolated from particulate material of the south coast of Korea.</title>
        <authorList>
            <person name="Jiang Y."/>
        </authorList>
    </citation>
    <scope>NUCLEOTIDE SEQUENCE [LARGE SCALE GENOMIC DNA]</scope>
    <source>
        <strain evidence="4 5">GY-19</strain>
    </source>
</reference>
<evidence type="ECO:0000313" key="4">
    <source>
        <dbReference type="EMBL" id="MCZ0865496.1"/>
    </source>
</evidence>
<keyword evidence="3" id="KW-0812">Transmembrane</keyword>
<dbReference type="InterPro" id="IPR052346">
    <property type="entry name" value="O-mannosyl-transferase_TMTC"/>
</dbReference>
<evidence type="ECO:0000256" key="1">
    <source>
        <dbReference type="ARBA" id="ARBA00022737"/>
    </source>
</evidence>
<feature type="transmembrane region" description="Helical" evidence="3">
    <location>
        <begin position="303"/>
        <end position="326"/>
    </location>
</feature>
<proteinExistence type="predicted"/>
<evidence type="ECO:0000256" key="3">
    <source>
        <dbReference type="SAM" id="Phobius"/>
    </source>
</evidence>
<dbReference type="Proteomes" id="UP001069090">
    <property type="component" value="Unassembled WGS sequence"/>
</dbReference>
<keyword evidence="3" id="KW-1133">Transmembrane helix</keyword>
<name>A0A9J6RMT0_9GAMM</name>